<dbReference type="SUPFAM" id="SSF56672">
    <property type="entry name" value="DNA/RNA polymerases"/>
    <property type="match status" value="1"/>
</dbReference>
<evidence type="ECO:0000313" key="4">
    <source>
        <dbReference type="Proteomes" id="UP001190700"/>
    </source>
</evidence>
<dbReference type="Pfam" id="PF13650">
    <property type="entry name" value="Asp_protease_2"/>
    <property type="match status" value="1"/>
</dbReference>
<evidence type="ECO:0000313" key="3">
    <source>
        <dbReference type="EMBL" id="KAK3287773.1"/>
    </source>
</evidence>
<feature type="region of interest" description="Disordered" evidence="1">
    <location>
        <begin position="610"/>
        <end position="633"/>
    </location>
</feature>
<accession>A0AAE0H0T7</accession>
<name>A0AAE0H0T7_9CHLO</name>
<feature type="compositionally biased region" description="Polar residues" evidence="1">
    <location>
        <begin position="253"/>
        <end position="318"/>
    </location>
</feature>
<feature type="region of interest" description="Disordered" evidence="1">
    <location>
        <begin position="216"/>
        <end position="318"/>
    </location>
</feature>
<dbReference type="CDD" id="cd01647">
    <property type="entry name" value="RT_LTR"/>
    <property type="match status" value="1"/>
</dbReference>
<dbReference type="InterPro" id="IPR000477">
    <property type="entry name" value="RT_dom"/>
</dbReference>
<evidence type="ECO:0000259" key="2">
    <source>
        <dbReference type="PROSITE" id="PS50878"/>
    </source>
</evidence>
<dbReference type="Proteomes" id="UP001190700">
    <property type="component" value="Unassembled WGS sequence"/>
</dbReference>
<keyword evidence="4" id="KW-1185">Reference proteome</keyword>
<feature type="region of interest" description="Disordered" evidence="1">
    <location>
        <begin position="57"/>
        <end position="83"/>
    </location>
</feature>
<feature type="compositionally biased region" description="Basic and acidic residues" evidence="1">
    <location>
        <begin position="64"/>
        <end position="77"/>
    </location>
</feature>
<organism evidence="3 4">
    <name type="scientific">Cymbomonas tetramitiformis</name>
    <dbReference type="NCBI Taxonomy" id="36881"/>
    <lineage>
        <taxon>Eukaryota</taxon>
        <taxon>Viridiplantae</taxon>
        <taxon>Chlorophyta</taxon>
        <taxon>Pyramimonadophyceae</taxon>
        <taxon>Pyramimonadales</taxon>
        <taxon>Pyramimonadaceae</taxon>
        <taxon>Cymbomonas</taxon>
    </lineage>
</organism>
<reference evidence="3 4" key="1">
    <citation type="journal article" date="2015" name="Genome Biol. Evol.">
        <title>Comparative Genomics of a Bacterivorous Green Alga Reveals Evolutionary Causalities and Consequences of Phago-Mixotrophic Mode of Nutrition.</title>
        <authorList>
            <person name="Burns J.A."/>
            <person name="Paasch A."/>
            <person name="Narechania A."/>
            <person name="Kim E."/>
        </authorList>
    </citation>
    <scope>NUCLEOTIDE SEQUENCE [LARGE SCALE GENOMIC DNA]</scope>
    <source>
        <strain evidence="3 4">PLY_AMNH</strain>
    </source>
</reference>
<dbReference type="Gene3D" id="2.40.70.10">
    <property type="entry name" value="Acid Proteases"/>
    <property type="match status" value="1"/>
</dbReference>
<dbReference type="InterPro" id="IPR043128">
    <property type="entry name" value="Rev_trsase/Diguanyl_cyclase"/>
</dbReference>
<feature type="domain" description="Reverse transcriptase" evidence="2">
    <location>
        <begin position="652"/>
        <end position="866"/>
    </location>
</feature>
<dbReference type="AlphaFoldDB" id="A0AAE0H0T7"/>
<dbReference type="InterPro" id="IPR043502">
    <property type="entry name" value="DNA/RNA_pol_sf"/>
</dbReference>
<protein>
    <recommendedName>
        <fullName evidence="2">Reverse transcriptase domain-containing protein</fullName>
    </recommendedName>
</protein>
<dbReference type="InterPro" id="IPR021109">
    <property type="entry name" value="Peptidase_aspartic_dom_sf"/>
</dbReference>
<feature type="compositionally biased region" description="Basic and acidic residues" evidence="1">
    <location>
        <begin position="610"/>
        <end position="624"/>
    </location>
</feature>
<dbReference type="PROSITE" id="PS50878">
    <property type="entry name" value="RT_POL"/>
    <property type="match status" value="1"/>
</dbReference>
<feature type="compositionally biased region" description="Acidic residues" evidence="1">
    <location>
        <begin position="18"/>
        <end position="35"/>
    </location>
</feature>
<gene>
    <name evidence="3" type="ORF">CYMTET_4727</name>
</gene>
<comment type="caution">
    <text evidence="3">The sequence shown here is derived from an EMBL/GenBank/DDBJ whole genome shotgun (WGS) entry which is preliminary data.</text>
</comment>
<sequence>MPHSEFSLVEHSYGSASDEGDDDPSEADDENEQSETELAVLEERAARKEIQPVVNVFDRFKRHRSDDSNDDGPRMPPERTSPLAWRKKEAARLAAWETARLAAWEGLSMTQHSAGGSEHLEEELSMTQQLAGGSGSIPPACNQHAASCPSLSEKELNMTQQLAAEHATSKTKHAACLAEHATRSAKHATRLAEHATSPAKHATCPAEHAIRPAEHATSQPGYATGSAKHATCPAEQATRLAQHATRSAEHATGGSQQLESGSDSDSTHVSATDSGITHASATDSDTTHVSATDSDTSHVSATDSDTTHVSDTNSDTTHVSPTDRIVILLTSVPRPTSPWTLLAHTLSAVRDEEGPLLLVFYAYLRGHRVKVLVDSGASDNFISAECARTCDLTVRSGTPMKVTLADGSVKTAGEVAYTKFTAHTAAGVNYCEKRMALRVLPLGIQVDVVLGGKWLRSLSPVTLDYAGHGSVSFNTRANGGGQQRVTLAGCSPGMGQGKAQGAGLIDEVFLTSTQLKQHLIHAETRRLAGDEESQPQWLMMAARCNDHEAAFAATAAEVPPPHTPVEKEEPRQDTRDAPVSSTWKQRFDAFFEKYLDTLCAALPEASKLRRTEEDKARIDRKPDAEGGPPCRRPYKMTAEELRQLRERIEQLMKKGYIRPSSSPYAAPCLMVPKPGDPKTLRLVVDYRQLNQQTVRDRYPLPDIQLMFDKMQGAAFFSSFDAVDGFWHVPMAEEDVEKTAFTTQMGAYEWSVMPQGLQNSPSQYQRRMQRALGHLPFVRIFIDDVVVFSRTVEEHYDHVRQFLDTCREKGVYLKASKAQMLKESLRITTPAKGSSARCTIALPSPGGGTTCSPPTSGYKVTIAPWNG</sequence>
<proteinExistence type="predicted"/>
<dbReference type="InterPro" id="IPR053134">
    <property type="entry name" value="RNA-dir_DNA_polymerase"/>
</dbReference>
<dbReference type="CDD" id="cd00303">
    <property type="entry name" value="retropepsin_like"/>
    <property type="match status" value="1"/>
</dbReference>
<dbReference type="SUPFAM" id="SSF50630">
    <property type="entry name" value="Acid proteases"/>
    <property type="match status" value="1"/>
</dbReference>
<dbReference type="EMBL" id="LGRX02000738">
    <property type="protein sequence ID" value="KAK3287773.1"/>
    <property type="molecule type" value="Genomic_DNA"/>
</dbReference>
<dbReference type="PANTHER" id="PTHR24559:SF451">
    <property type="entry name" value="REVERSE TRANSCRIPTASE"/>
    <property type="match status" value="1"/>
</dbReference>
<feature type="region of interest" description="Disordered" evidence="1">
    <location>
        <begin position="556"/>
        <end position="580"/>
    </location>
</feature>
<dbReference type="Gene3D" id="3.10.10.10">
    <property type="entry name" value="HIV Type 1 Reverse Transcriptase, subunit A, domain 1"/>
    <property type="match status" value="1"/>
</dbReference>
<dbReference type="PANTHER" id="PTHR24559">
    <property type="entry name" value="TRANSPOSON TY3-I GAG-POL POLYPROTEIN"/>
    <property type="match status" value="1"/>
</dbReference>
<feature type="compositionally biased region" description="Basic and acidic residues" evidence="1">
    <location>
        <begin position="564"/>
        <end position="576"/>
    </location>
</feature>
<feature type="region of interest" description="Disordered" evidence="1">
    <location>
        <begin position="1"/>
        <end position="36"/>
    </location>
</feature>
<dbReference type="Pfam" id="PF00078">
    <property type="entry name" value="RVT_1"/>
    <property type="match status" value="1"/>
</dbReference>
<evidence type="ECO:0000256" key="1">
    <source>
        <dbReference type="SAM" id="MobiDB-lite"/>
    </source>
</evidence>
<dbReference type="Gene3D" id="3.30.70.270">
    <property type="match status" value="1"/>
</dbReference>